<protein>
    <submittedName>
        <fullName evidence="1">Uncharacterized protein</fullName>
    </submittedName>
</protein>
<comment type="caution">
    <text evidence="1">The sequence shown here is derived from an EMBL/GenBank/DDBJ whole genome shotgun (WGS) entry which is preliminary data.</text>
</comment>
<gene>
    <name evidence="1" type="ORF">AVEN_33147_1</name>
</gene>
<sequence length="100" mass="11416">MRAILATKWRTVSPRELAVLEGISTPVPLPLRYARNILLQDLLYQWKSEWDSANTSRLLHELLTLLMGAPRNVDELLGFHMKGLASLGLHKWWGSQSPLQ</sequence>
<name>A0A4Y2LGE8_ARAVE</name>
<evidence type="ECO:0000313" key="2">
    <source>
        <dbReference type="Proteomes" id="UP000499080"/>
    </source>
</evidence>
<dbReference type="AlphaFoldDB" id="A0A4Y2LGE8"/>
<reference evidence="1 2" key="1">
    <citation type="journal article" date="2019" name="Sci. Rep.">
        <title>Orb-weaving spider Araneus ventricosus genome elucidates the spidroin gene catalogue.</title>
        <authorList>
            <person name="Kono N."/>
            <person name="Nakamura H."/>
            <person name="Ohtoshi R."/>
            <person name="Moran D.A.P."/>
            <person name="Shinohara A."/>
            <person name="Yoshida Y."/>
            <person name="Fujiwara M."/>
            <person name="Mori M."/>
            <person name="Tomita M."/>
            <person name="Arakawa K."/>
        </authorList>
    </citation>
    <scope>NUCLEOTIDE SEQUENCE [LARGE SCALE GENOMIC DNA]</scope>
</reference>
<organism evidence="1 2">
    <name type="scientific">Araneus ventricosus</name>
    <name type="common">Orbweaver spider</name>
    <name type="synonym">Epeira ventricosa</name>
    <dbReference type="NCBI Taxonomy" id="182803"/>
    <lineage>
        <taxon>Eukaryota</taxon>
        <taxon>Metazoa</taxon>
        <taxon>Ecdysozoa</taxon>
        <taxon>Arthropoda</taxon>
        <taxon>Chelicerata</taxon>
        <taxon>Arachnida</taxon>
        <taxon>Araneae</taxon>
        <taxon>Araneomorphae</taxon>
        <taxon>Entelegynae</taxon>
        <taxon>Araneoidea</taxon>
        <taxon>Araneidae</taxon>
        <taxon>Araneus</taxon>
    </lineage>
</organism>
<keyword evidence="2" id="KW-1185">Reference proteome</keyword>
<dbReference type="EMBL" id="BGPR01005803">
    <property type="protein sequence ID" value="GBN13539.1"/>
    <property type="molecule type" value="Genomic_DNA"/>
</dbReference>
<proteinExistence type="predicted"/>
<dbReference type="Proteomes" id="UP000499080">
    <property type="component" value="Unassembled WGS sequence"/>
</dbReference>
<evidence type="ECO:0000313" key="1">
    <source>
        <dbReference type="EMBL" id="GBN13539.1"/>
    </source>
</evidence>
<accession>A0A4Y2LGE8</accession>